<dbReference type="SUPFAM" id="SSF46689">
    <property type="entry name" value="Homeodomain-like"/>
    <property type="match status" value="1"/>
</dbReference>
<dbReference type="GO" id="GO:0043565">
    <property type="term" value="F:sequence-specific DNA binding"/>
    <property type="evidence" value="ECO:0007669"/>
    <property type="project" value="InterPro"/>
</dbReference>
<proteinExistence type="predicted"/>
<dbReference type="PANTHER" id="PTHR46796">
    <property type="entry name" value="HTH-TYPE TRANSCRIPTIONAL ACTIVATOR RHAS-RELATED"/>
    <property type="match status" value="1"/>
</dbReference>
<keyword evidence="2" id="KW-0238">DNA-binding</keyword>
<dbReference type="RefSeq" id="WP_234240649.1">
    <property type="nucleotide sequence ID" value="NZ_JABFTS010000010.1"/>
</dbReference>
<dbReference type="GO" id="GO:0003700">
    <property type="term" value="F:DNA-binding transcription factor activity"/>
    <property type="evidence" value="ECO:0007669"/>
    <property type="project" value="InterPro"/>
</dbReference>
<dbReference type="Proteomes" id="UP001320178">
    <property type="component" value="Unassembled WGS sequence"/>
</dbReference>
<evidence type="ECO:0000256" key="1">
    <source>
        <dbReference type="ARBA" id="ARBA00023015"/>
    </source>
</evidence>
<dbReference type="PROSITE" id="PS01124">
    <property type="entry name" value="HTH_ARAC_FAMILY_2"/>
    <property type="match status" value="1"/>
</dbReference>
<evidence type="ECO:0000256" key="3">
    <source>
        <dbReference type="ARBA" id="ARBA00023163"/>
    </source>
</evidence>
<organism evidence="5 6">
    <name type="scientific">Billgrantia desiderata</name>
    <dbReference type="NCBI Taxonomy" id="52021"/>
    <lineage>
        <taxon>Bacteria</taxon>
        <taxon>Pseudomonadati</taxon>
        <taxon>Pseudomonadota</taxon>
        <taxon>Gammaproteobacteria</taxon>
        <taxon>Oceanospirillales</taxon>
        <taxon>Halomonadaceae</taxon>
        <taxon>Billgrantia</taxon>
    </lineage>
</organism>
<dbReference type="Gene3D" id="1.10.10.60">
    <property type="entry name" value="Homeodomain-like"/>
    <property type="match status" value="1"/>
</dbReference>
<dbReference type="AlphaFoldDB" id="A0AAW4YXK1"/>
<dbReference type="InterPro" id="IPR050204">
    <property type="entry name" value="AraC_XylS_family_regulators"/>
</dbReference>
<dbReference type="Pfam" id="PF12833">
    <property type="entry name" value="HTH_18"/>
    <property type="match status" value="1"/>
</dbReference>
<comment type="caution">
    <text evidence="5">The sequence shown here is derived from an EMBL/GenBank/DDBJ whole genome shotgun (WGS) entry which is preliminary data.</text>
</comment>
<evidence type="ECO:0000313" key="6">
    <source>
        <dbReference type="Proteomes" id="UP001320178"/>
    </source>
</evidence>
<name>A0AAW4YXK1_9GAMM</name>
<reference evidence="5" key="1">
    <citation type="submission" date="2020-05" db="EMBL/GenBank/DDBJ databases">
        <authorList>
            <person name="Wang L."/>
            <person name="Shao Z."/>
        </authorList>
    </citation>
    <scope>NUCLEOTIDE SEQUENCE</scope>
    <source>
        <strain evidence="5">MCCC 1A05776</strain>
    </source>
</reference>
<dbReference type="SMART" id="SM00342">
    <property type="entry name" value="HTH_ARAC"/>
    <property type="match status" value="1"/>
</dbReference>
<keyword evidence="3" id="KW-0804">Transcription</keyword>
<accession>A0AAW4YXK1</accession>
<dbReference type="EMBL" id="JABFTS010000010">
    <property type="protein sequence ID" value="MCE8053301.1"/>
    <property type="molecule type" value="Genomic_DNA"/>
</dbReference>
<evidence type="ECO:0000313" key="5">
    <source>
        <dbReference type="EMBL" id="MCE8053301.1"/>
    </source>
</evidence>
<keyword evidence="1" id="KW-0805">Transcription regulation</keyword>
<reference evidence="5" key="2">
    <citation type="journal article" date="2021" name="Front. Microbiol.">
        <title>Aerobic Denitrification and Heterotrophic Sulfur Oxidation in the Genus Halomonas Revealed by Six Novel Species Characterizations and Genome-Based Analysis.</title>
        <authorList>
            <person name="Wang L."/>
            <person name="Shao Z."/>
        </authorList>
    </citation>
    <scope>NUCLEOTIDE SEQUENCE</scope>
    <source>
        <strain evidence="5">MCCC 1A05776</strain>
    </source>
</reference>
<evidence type="ECO:0000259" key="4">
    <source>
        <dbReference type="PROSITE" id="PS01124"/>
    </source>
</evidence>
<gene>
    <name evidence="5" type="ORF">HOP61_18580</name>
</gene>
<dbReference type="InterPro" id="IPR018060">
    <property type="entry name" value="HTH_AraC"/>
</dbReference>
<protein>
    <submittedName>
        <fullName evidence="5">Helix-turn-helix transcriptional regulator</fullName>
    </submittedName>
</protein>
<evidence type="ECO:0000256" key="2">
    <source>
        <dbReference type="ARBA" id="ARBA00023125"/>
    </source>
</evidence>
<dbReference type="InterPro" id="IPR009057">
    <property type="entry name" value="Homeodomain-like_sf"/>
</dbReference>
<sequence length="254" mass="27850">MTDISPVRGTLYLWHDRWMLLGHLPANRVHRHVSASLLLGLDGTFELEVNGSRHLTRAALVAPDVPQALNPGQTTMLVAQLDPDSDAWRRLAGSLAGRASMDLPLAEEQAWALAHSADCRTLSANLAQYLAATGGPPLPLDARIADICHHLRATLPERLDAAALAERAGISASRLTHLFREQTGVTLRRFLLYLKITRAMARWQPGMTLSTLAAEAGFYDQPHLVRTARDMFDALPSAYIGTGEFRICRCSEAD</sequence>
<feature type="domain" description="HTH araC/xylS-type" evidence="4">
    <location>
        <begin position="145"/>
        <end position="242"/>
    </location>
</feature>